<evidence type="ECO:0000256" key="1">
    <source>
        <dbReference type="ARBA" id="ARBA00022679"/>
    </source>
</evidence>
<proteinExistence type="predicted"/>
<sequence length="153" mass="17350">MTGVVPQYLIRRANLNDISSLIRLLGILFSIETDFAVDESKQRRGLEIMLGNPDNRCVMAAEINQKIVGMCTAQLLVSTAEGGLAALIEDLVVEDGYRRYGIGKNLLFSVESWAVQKGARRLELLADRDNTRALEFYKKMNWKYTRLICLHKK</sequence>
<keyword evidence="5" id="KW-1185">Reference proteome</keyword>
<dbReference type="PANTHER" id="PTHR10545:SF29">
    <property type="entry name" value="GH14572P-RELATED"/>
    <property type="match status" value="1"/>
</dbReference>
<dbReference type="Gene3D" id="3.40.630.30">
    <property type="match status" value="1"/>
</dbReference>
<dbReference type="PANTHER" id="PTHR10545">
    <property type="entry name" value="DIAMINE N-ACETYLTRANSFERASE"/>
    <property type="match status" value="1"/>
</dbReference>
<evidence type="ECO:0000259" key="3">
    <source>
        <dbReference type="PROSITE" id="PS51186"/>
    </source>
</evidence>
<reference evidence="4 5" key="1">
    <citation type="journal article" date="2018" name="Environ. Microbiol.">
        <title>Novel energy conservation strategies and behaviour of Pelotomaculum schinkii driving syntrophic propionate catabolism.</title>
        <authorList>
            <person name="Hidalgo-Ahumada C.A.P."/>
            <person name="Nobu M.K."/>
            <person name="Narihiro T."/>
            <person name="Tamaki H."/>
            <person name="Liu W.T."/>
            <person name="Kamagata Y."/>
            <person name="Stams A.J.M."/>
            <person name="Imachi H."/>
            <person name="Sousa D.Z."/>
        </authorList>
    </citation>
    <scope>NUCLEOTIDE SEQUENCE [LARGE SCALE GENOMIC DNA]</scope>
    <source>
        <strain evidence="4 5">MGP</strain>
    </source>
</reference>
<evidence type="ECO:0000313" key="4">
    <source>
        <dbReference type="EMBL" id="TEB09776.1"/>
    </source>
</evidence>
<feature type="domain" description="N-acetyltransferase" evidence="3">
    <location>
        <begin position="8"/>
        <end position="153"/>
    </location>
</feature>
<gene>
    <name evidence="4" type="primary">wecD</name>
    <name evidence="4" type="ORF">Pmgp_02872</name>
</gene>
<evidence type="ECO:0000256" key="2">
    <source>
        <dbReference type="ARBA" id="ARBA00023315"/>
    </source>
</evidence>
<protein>
    <submittedName>
        <fullName evidence="4">dTDP-fucosamine acetyltransferase</fullName>
        <ecNumber evidence="4">2.3.1.210</ecNumber>
    </submittedName>
</protein>
<dbReference type="OrthoDB" id="9797826at2"/>
<keyword evidence="2 4" id="KW-0012">Acyltransferase</keyword>
<dbReference type="Proteomes" id="UP000297597">
    <property type="component" value="Unassembled WGS sequence"/>
</dbReference>
<name>A0A4Y7RLS5_9FIRM</name>
<dbReference type="InterPro" id="IPR000182">
    <property type="entry name" value="GNAT_dom"/>
</dbReference>
<dbReference type="EMBL" id="QFFZ01000038">
    <property type="protein sequence ID" value="TEB09776.1"/>
    <property type="molecule type" value="Genomic_DNA"/>
</dbReference>
<dbReference type="SUPFAM" id="SSF55729">
    <property type="entry name" value="Acyl-CoA N-acyltransferases (Nat)"/>
    <property type="match status" value="1"/>
</dbReference>
<dbReference type="GO" id="GO:0008080">
    <property type="term" value="F:N-acetyltransferase activity"/>
    <property type="evidence" value="ECO:0007669"/>
    <property type="project" value="TreeGrafter"/>
</dbReference>
<keyword evidence="1 4" id="KW-0808">Transferase</keyword>
<evidence type="ECO:0000313" key="5">
    <source>
        <dbReference type="Proteomes" id="UP000297597"/>
    </source>
</evidence>
<organism evidence="4 5">
    <name type="scientific">Pelotomaculum propionicicum</name>
    <dbReference type="NCBI Taxonomy" id="258475"/>
    <lineage>
        <taxon>Bacteria</taxon>
        <taxon>Bacillati</taxon>
        <taxon>Bacillota</taxon>
        <taxon>Clostridia</taxon>
        <taxon>Eubacteriales</taxon>
        <taxon>Desulfotomaculaceae</taxon>
        <taxon>Pelotomaculum</taxon>
    </lineage>
</organism>
<comment type="caution">
    <text evidence="4">The sequence shown here is derived from an EMBL/GenBank/DDBJ whole genome shotgun (WGS) entry which is preliminary data.</text>
</comment>
<dbReference type="CDD" id="cd04301">
    <property type="entry name" value="NAT_SF"/>
    <property type="match status" value="1"/>
</dbReference>
<dbReference type="InterPro" id="IPR016181">
    <property type="entry name" value="Acyl_CoA_acyltransferase"/>
</dbReference>
<dbReference type="EC" id="2.3.1.210" evidence="4"/>
<dbReference type="AlphaFoldDB" id="A0A4Y7RLS5"/>
<dbReference type="PROSITE" id="PS51186">
    <property type="entry name" value="GNAT"/>
    <property type="match status" value="1"/>
</dbReference>
<dbReference type="RefSeq" id="WP_134214660.1">
    <property type="nucleotide sequence ID" value="NZ_QFFZ01000038.1"/>
</dbReference>
<dbReference type="InterPro" id="IPR051016">
    <property type="entry name" value="Diverse_Substrate_AcTransf"/>
</dbReference>
<dbReference type="Pfam" id="PF00583">
    <property type="entry name" value="Acetyltransf_1"/>
    <property type="match status" value="1"/>
</dbReference>
<accession>A0A4Y7RLS5</accession>